<evidence type="ECO:0000256" key="1">
    <source>
        <dbReference type="SAM" id="SignalP"/>
    </source>
</evidence>
<reference evidence="4" key="1">
    <citation type="journal article" date="2019" name="Int. J. Syst. Evol. Microbiol.">
        <title>The Global Catalogue of Microorganisms (GCM) 10K type strain sequencing project: providing services to taxonomists for standard genome sequencing and annotation.</title>
        <authorList>
            <consortium name="The Broad Institute Genomics Platform"/>
            <consortium name="The Broad Institute Genome Sequencing Center for Infectious Disease"/>
            <person name="Wu L."/>
            <person name="Ma J."/>
        </authorList>
    </citation>
    <scope>NUCLEOTIDE SEQUENCE [LARGE SCALE GENOMIC DNA]</scope>
    <source>
        <strain evidence="4">CCM 8604</strain>
    </source>
</reference>
<dbReference type="InterPro" id="IPR058407">
    <property type="entry name" value="DUF8094"/>
</dbReference>
<feature type="domain" description="DUF8094" evidence="2">
    <location>
        <begin position="39"/>
        <end position="325"/>
    </location>
</feature>
<dbReference type="RefSeq" id="WP_377939164.1">
    <property type="nucleotide sequence ID" value="NZ_JBHTHQ010000021.1"/>
</dbReference>
<comment type="caution">
    <text evidence="3">The sequence shown here is derived from an EMBL/GenBank/DDBJ whole genome shotgun (WGS) entry which is preliminary data.</text>
</comment>
<dbReference type="EMBL" id="JBHTHQ010000021">
    <property type="protein sequence ID" value="MFD0705479.1"/>
    <property type="molecule type" value="Genomic_DNA"/>
</dbReference>
<feature type="chain" id="PRO_5046518534" description="DUF8094 domain-containing protein" evidence="1">
    <location>
        <begin position="25"/>
        <end position="332"/>
    </location>
</feature>
<sequence length="332" mass="35492">MIYRRVLMKLAATGVVCASAVALAACTPSPQKADSNAITPVVTTTQEKAIRTKIIKAINKADAARDTNALKEQMLGPALEVRTSQLKIASATNNLDSSTAIPQSLSQSVVSTSQTWPRNLFAITTVTDTQQSQRLLVLEQQKATANYKVWGLVRLMPGVQMPKFKVATIGSTQGDAQTSGLKATPAEVAKRYADVLENGAKSKYANDFADDAFRTNLQTLTDSVQQAIAQNEGMQSQTYTAHTKDIKVLETADGGALAVIQIDSVWTRTAGGDRQSLPASDSEKALFGDTKATSALEVDYVNEVAIYIPKVGSSEKIRTVGAERQPVAVEAK</sequence>
<dbReference type="Pfam" id="PF26366">
    <property type="entry name" value="DUF8094"/>
    <property type="match status" value="1"/>
</dbReference>
<keyword evidence="4" id="KW-1185">Reference proteome</keyword>
<name>A0ABW2Y797_9BIFI</name>
<proteinExistence type="predicted"/>
<dbReference type="PROSITE" id="PS51257">
    <property type="entry name" value="PROKAR_LIPOPROTEIN"/>
    <property type="match status" value="1"/>
</dbReference>
<evidence type="ECO:0000313" key="4">
    <source>
        <dbReference type="Proteomes" id="UP001597036"/>
    </source>
</evidence>
<dbReference type="Proteomes" id="UP001597036">
    <property type="component" value="Unassembled WGS sequence"/>
</dbReference>
<evidence type="ECO:0000259" key="2">
    <source>
        <dbReference type="Pfam" id="PF26366"/>
    </source>
</evidence>
<evidence type="ECO:0000313" key="3">
    <source>
        <dbReference type="EMBL" id="MFD0705479.1"/>
    </source>
</evidence>
<feature type="signal peptide" evidence="1">
    <location>
        <begin position="1"/>
        <end position="24"/>
    </location>
</feature>
<accession>A0ABW2Y797</accession>
<organism evidence="3 4">
    <name type="scientific">Alloscardovia venturai</name>
    <dbReference type="NCBI Taxonomy" id="1769421"/>
    <lineage>
        <taxon>Bacteria</taxon>
        <taxon>Bacillati</taxon>
        <taxon>Actinomycetota</taxon>
        <taxon>Actinomycetes</taxon>
        <taxon>Bifidobacteriales</taxon>
        <taxon>Bifidobacteriaceae</taxon>
        <taxon>Alloscardovia</taxon>
    </lineage>
</organism>
<gene>
    <name evidence="3" type="ORF">ACFQY8_06965</name>
</gene>
<protein>
    <recommendedName>
        <fullName evidence="2">DUF8094 domain-containing protein</fullName>
    </recommendedName>
</protein>
<keyword evidence="1" id="KW-0732">Signal</keyword>